<reference evidence="17 18" key="1">
    <citation type="submission" date="2021-02" db="EMBL/GenBank/DDBJ databases">
        <title>Genome assembly of Pseudopithomyces chartarum.</title>
        <authorList>
            <person name="Jauregui R."/>
            <person name="Singh J."/>
            <person name="Voisey C."/>
        </authorList>
    </citation>
    <scope>NUCLEOTIDE SEQUENCE [LARGE SCALE GENOMIC DNA]</scope>
    <source>
        <strain evidence="17 18">AGR01</strain>
    </source>
</reference>
<keyword evidence="18" id="KW-1185">Reference proteome</keyword>
<dbReference type="CDD" id="cd03860">
    <property type="entry name" value="M14_CP_A-B_like"/>
    <property type="match status" value="1"/>
</dbReference>
<evidence type="ECO:0000256" key="6">
    <source>
        <dbReference type="ARBA" id="ARBA00022670"/>
    </source>
</evidence>
<keyword evidence="8 15" id="KW-0732">Signal</keyword>
<organism evidence="17 18">
    <name type="scientific">Pseudopithomyces chartarum</name>
    <dbReference type="NCBI Taxonomy" id="1892770"/>
    <lineage>
        <taxon>Eukaryota</taxon>
        <taxon>Fungi</taxon>
        <taxon>Dikarya</taxon>
        <taxon>Ascomycota</taxon>
        <taxon>Pezizomycotina</taxon>
        <taxon>Dothideomycetes</taxon>
        <taxon>Pleosporomycetidae</taxon>
        <taxon>Pleosporales</taxon>
        <taxon>Massarineae</taxon>
        <taxon>Didymosphaeriaceae</taxon>
        <taxon>Pseudopithomyces</taxon>
    </lineage>
</organism>
<feature type="signal peptide" evidence="15">
    <location>
        <begin position="1"/>
        <end position="18"/>
    </location>
</feature>
<comment type="caution">
    <text evidence="17">The sequence shown here is derived from an EMBL/GenBank/DDBJ whole genome shotgun (WGS) entry which is preliminary data.</text>
</comment>
<dbReference type="Proteomes" id="UP001280581">
    <property type="component" value="Unassembled WGS sequence"/>
</dbReference>
<accession>A0AAN6RGW4</accession>
<keyword evidence="13" id="KW-0865">Zymogen</keyword>
<dbReference type="Gene3D" id="3.40.630.10">
    <property type="entry name" value="Zn peptidases"/>
    <property type="match status" value="1"/>
</dbReference>
<evidence type="ECO:0000256" key="1">
    <source>
        <dbReference type="ARBA" id="ARBA00001947"/>
    </source>
</evidence>
<evidence type="ECO:0000256" key="8">
    <source>
        <dbReference type="ARBA" id="ARBA00022729"/>
    </source>
</evidence>
<feature type="active site" description="Proton donor/acceptor" evidence="14">
    <location>
        <position position="385"/>
    </location>
</feature>
<keyword evidence="9" id="KW-0378">Hydrolase</keyword>
<comment type="cofactor">
    <cofactor evidence="1">
        <name>Zn(2+)</name>
        <dbReference type="ChEBI" id="CHEBI:29105"/>
    </cofactor>
</comment>
<dbReference type="EMBL" id="WVTA01000005">
    <property type="protein sequence ID" value="KAK3209718.1"/>
    <property type="molecule type" value="Genomic_DNA"/>
</dbReference>
<dbReference type="GO" id="GO:0004181">
    <property type="term" value="F:metallocarboxypeptidase activity"/>
    <property type="evidence" value="ECO:0007669"/>
    <property type="project" value="InterPro"/>
</dbReference>
<keyword evidence="12" id="KW-0482">Metalloprotease</keyword>
<dbReference type="GO" id="GO:0006508">
    <property type="term" value="P:proteolysis"/>
    <property type="evidence" value="ECO:0007669"/>
    <property type="project" value="UniProtKB-KW"/>
</dbReference>
<dbReference type="PANTHER" id="PTHR11705:SF143">
    <property type="entry name" value="SLL0236 PROTEIN"/>
    <property type="match status" value="1"/>
</dbReference>
<evidence type="ECO:0000259" key="16">
    <source>
        <dbReference type="PROSITE" id="PS52035"/>
    </source>
</evidence>
<evidence type="ECO:0000256" key="13">
    <source>
        <dbReference type="ARBA" id="ARBA00023145"/>
    </source>
</evidence>
<evidence type="ECO:0000256" key="14">
    <source>
        <dbReference type="PROSITE-ProRule" id="PRU01379"/>
    </source>
</evidence>
<dbReference type="PRINTS" id="PR00765">
    <property type="entry name" value="CRBOXYPTASEA"/>
</dbReference>
<dbReference type="InterPro" id="IPR057246">
    <property type="entry name" value="CARBOXYPEPT_ZN_1"/>
</dbReference>
<evidence type="ECO:0000256" key="10">
    <source>
        <dbReference type="ARBA" id="ARBA00022833"/>
    </source>
</evidence>
<keyword evidence="7" id="KW-0479">Metal-binding</keyword>
<evidence type="ECO:0000256" key="7">
    <source>
        <dbReference type="ARBA" id="ARBA00022723"/>
    </source>
</evidence>
<evidence type="ECO:0000256" key="5">
    <source>
        <dbReference type="ARBA" id="ARBA00022525"/>
    </source>
</evidence>
<evidence type="ECO:0000256" key="15">
    <source>
        <dbReference type="SAM" id="SignalP"/>
    </source>
</evidence>
<feature type="chain" id="PRO_5043001796" description="Peptidase M14 domain-containing protein" evidence="15">
    <location>
        <begin position="19"/>
        <end position="420"/>
    </location>
</feature>
<evidence type="ECO:0000256" key="3">
    <source>
        <dbReference type="ARBA" id="ARBA00004613"/>
    </source>
</evidence>
<evidence type="ECO:0000256" key="12">
    <source>
        <dbReference type="ARBA" id="ARBA00023049"/>
    </source>
</evidence>
<dbReference type="PANTHER" id="PTHR11705">
    <property type="entry name" value="PROTEASE FAMILY M14 CARBOXYPEPTIDASE A,B"/>
    <property type="match status" value="1"/>
</dbReference>
<keyword evidence="11" id="KW-0843">Virulence</keyword>
<sequence>MRFLLSGALLLTTALGSAVPKADKKIDYTGFKVLRLSLPKTKQNFDVQLEELAAHVLNPGKTTLDVVVSPENVDALRAIASESTIINEDFGASLAEEGTLKAADFSTAAVPAETWFTAYHPYADHLTFLRDLQAGFTGQSEIFTAGTSVQGRPLTGIHIWGSGGKGSKPAVLIHGTVHAREWITTMTTEYFAWQLLTKYASDATVKSLVDKYDYYIIPAVNPDGFVYSQTTDRLWRKNRQTVSSSSCVGRDINRNWPYKWEVTGGASTSPCSETYKGQAAGDAPENKGLVAQVNSLRDGKGIRLYLDIHSYGQYILWPYGYDCSLVVHNSAQHRSIATSAAAAIRAVSGTAYTFGPSCSTLYATTGSSVDYIDATGNSTYSYTWELRDKGNAGFVLPASQIQPTVRETWAGLVSTLTNAG</sequence>
<protein>
    <recommendedName>
        <fullName evidence="16">Peptidase M14 domain-containing protein</fullName>
    </recommendedName>
</protein>
<evidence type="ECO:0000256" key="2">
    <source>
        <dbReference type="ARBA" id="ARBA00003091"/>
    </source>
</evidence>
<keyword evidence="5" id="KW-0964">Secreted</keyword>
<evidence type="ECO:0000256" key="4">
    <source>
        <dbReference type="ARBA" id="ARBA00005988"/>
    </source>
</evidence>
<feature type="domain" description="Peptidase M14" evidence="16">
    <location>
        <begin position="118"/>
        <end position="419"/>
    </location>
</feature>
<evidence type="ECO:0000256" key="11">
    <source>
        <dbReference type="ARBA" id="ARBA00023026"/>
    </source>
</evidence>
<dbReference type="InterPro" id="IPR000834">
    <property type="entry name" value="Peptidase_M14"/>
</dbReference>
<dbReference type="FunFam" id="3.40.630.10:FF:000165">
    <property type="entry name" value="Glucan 1,4-alpha-glucosidase, putative"/>
    <property type="match status" value="1"/>
</dbReference>
<dbReference type="PROSITE" id="PS00132">
    <property type="entry name" value="CARBOXYPEPT_ZN_1"/>
    <property type="match status" value="1"/>
</dbReference>
<evidence type="ECO:0000256" key="9">
    <source>
        <dbReference type="ARBA" id="ARBA00022801"/>
    </source>
</evidence>
<dbReference type="SMART" id="SM00631">
    <property type="entry name" value="Zn_pept"/>
    <property type="match status" value="1"/>
</dbReference>
<evidence type="ECO:0000313" key="18">
    <source>
        <dbReference type="Proteomes" id="UP001280581"/>
    </source>
</evidence>
<dbReference type="GO" id="GO:0008270">
    <property type="term" value="F:zinc ion binding"/>
    <property type="evidence" value="ECO:0007669"/>
    <property type="project" value="InterPro"/>
</dbReference>
<dbReference type="AlphaFoldDB" id="A0AAN6RGW4"/>
<evidence type="ECO:0000313" key="17">
    <source>
        <dbReference type="EMBL" id="KAK3209718.1"/>
    </source>
</evidence>
<proteinExistence type="inferred from homology"/>
<comment type="similarity">
    <text evidence="4 14">Belongs to the peptidase M14 family.</text>
</comment>
<comment type="function">
    <text evidence="2">Extracellular metalloprotease that contributes to pathogenicity.</text>
</comment>
<comment type="subcellular location">
    <subcellularLocation>
        <location evidence="3">Secreted</location>
    </subcellularLocation>
</comment>
<name>A0AAN6RGW4_9PLEO</name>
<dbReference type="PROSITE" id="PS52035">
    <property type="entry name" value="PEPTIDASE_M14"/>
    <property type="match status" value="1"/>
</dbReference>
<dbReference type="SUPFAM" id="SSF53187">
    <property type="entry name" value="Zn-dependent exopeptidases"/>
    <property type="match status" value="1"/>
</dbReference>
<dbReference type="Pfam" id="PF00246">
    <property type="entry name" value="Peptidase_M14"/>
    <property type="match status" value="1"/>
</dbReference>
<gene>
    <name evidence="17" type="ORF">GRF29_44g486522</name>
</gene>
<keyword evidence="6" id="KW-0645">Protease</keyword>
<keyword evidence="10" id="KW-0862">Zinc</keyword>
<dbReference type="GO" id="GO:0005576">
    <property type="term" value="C:extracellular region"/>
    <property type="evidence" value="ECO:0007669"/>
    <property type="project" value="UniProtKB-SubCell"/>
</dbReference>